<evidence type="ECO:0000313" key="2">
    <source>
        <dbReference type="EMBL" id="CAI2374260.1"/>
    </source>
</evidence>
<comment type="caution">
    <text evidence="2">The sequence shown here is derived from an EMBL/GenBank/DDBJ whole genome shotgun (WGS) entry which is preliminary data.</text>
</comment>
<dbReference type="EMBL" id="CAMPGE010015649">
    <property type="protein sequence ID" value="CAI2374260.1"/>
    <property type="molecule type" value="Genomic_DNA"/>
</dbReference>
<sequence>MEPTNNNHYEFMNGFLATQAETDQSSDSDDSSSGTSANGITSDHLRALVTLANQRERITIPENERPGDRRRRHAVLVTFPGISAH</sequence>
<name>A0AAD1XKF7_EUPCR</name>
<protein>
    <submittedName>
        <fullName evidence="2">Uncharacterized protein</fullName>
    </submittedName>
</protein>
<feature type="region of interest" description="Disordered" evidence="1">
    <location>
        <begin position="1"/>
        <end position="45"/>
    </location>
</feature>
<evidence type="ECO:0000256" key="1">
    <source>
        <dbReference type="SAM" id="MobiDB-lite"/>
    </source>
</evidence>
<dbReference type="AlphaFoldDB" id="A0AAD1XKF7"/>
<dbReference type="Proteomes" id="UP001295684">
    <property type="component" value="Unassembled WGS sequence"/>
</dbReference>
<organism evidence="2 3">
    <name type="scientific">Euplotes crassus</name>
    <dbReference type="NCBI Taxonomy" id="5936"/>
    <lineage>
        <taxon>Eukaryota</taxon>
        <taxon>Sar</taxon>
        <taxon>Alveolata</taxon>
        <taxon>Ciliophora</taxon>
        <taxon>Intramacronucleata</taxon>
        <taxon>Spirotrichea</taxon>
        <taxon>Hypotrichia</taxon>
        <taxon>Euplotida</taxon>
        <taxon>Euplotidae</taxon>
        <taxon>Moneuplotes</taxon>
    </lineage>
</organism>
<reference evidence="2" key="1">
    <citation type="submission" date="2023-07" db="EMBL/GenBank/DDBJ databases">
        <authorList>
            <consortium name="AG Swart"/>
            <person name="Singh M."/>
            <person name="Singh A."/>
            <person name="Seah K."/>
            <person name="Emmerich C."/>
        </authorList>
    </citation>
    <scope>NUCLEOTIDE SEQUENCE</scope>
    <source>
        <strain evidence="2">DP1</strain>
    </source>
</reference>
<evidence type="ECO:0000313" key="3">
    <source>
        <dbReference type="Proteomes" id="UP001295684"/>
    </source>
</evidence>
<keyword evidence="3" id="KW-1185">Reference proteome</keyword>
<accession>A0AAD1XKF7</accession>
<gene>
    <name evidence="2" type="ORF">ECRASSUSDP1_LOCUS15612</name>
</gene>
<proteinExistence type="predicted"/>